<comment type="subcellular location">
    <subcellularLocation>
        <location evidence="1">Cytoplasm</location>
    </subcellularLocation>
</comment>
<dbReference type="GO" id="GO:0016010">
    <property type="term" value="C:dystrophin-associated glycoprotein complex"/>
    <property type="evidence" value="ECO:0007669"/>
    <property type="project" value="TreeGrafter"/>
</dbReference>
<dbReference type="GO" id="GO:0005198">
    <property type="term" value="F:structural molecule activity"/>
    <property type="evidence" value="ECO:0007669"/>
    <property type="project" value="InterPro"/>
</dbReference>
<dbReference type="OMA" id="VHMGWVE"/>
<keyword evidence="2" id="KW-0963">Cytoplasm</keyword>
<proteinExistence type="predicted"/>
<evidence type="ECO:0000256" key="2">
    <source>
        <dbReference type="ARBA" id="ARBA00022490"/>
    </source>
</evidence>
<dbReference type="AlphaFoldDB" id="A0A8C4Q6S0"/>
<dbReference type="InterPro" id="IPR015482">
    <property type="entry name" value="Syntrophin"/>
</dbReference>
<feature type="domain" description="Syntrophin C-terminal PH" evidence="3">
    <location>
        <begin position="331"/>
        <end position="418"/>
    </location>
</feature>
<dbReference type="PANTHER" id="PTHR10554:SF1">
    <property type="entry name" value="FI16515P1"/>
    <property type="match status" value="1"/>
</dbReference>
<dbReference type="GeneTree" id="ENSGT00950000182863"/>
<dbReference type="SUPFAM" id="SSF50729">
    <property type="entry name" value="PH domain-like"/>
    <property type="match status" value="1"/>
</dbReference>
<protein>
    <submittedName>
        <fullName evidence="4">Syntrophin, gamma 2</fullName>
    </submittedName>
</protein>
<organism evidence="4 5">
    <name type="scientific">Eptatretus burgeri</name>
    <name type="common">Inshore hagfish</name>
    <dbReference type="NCBI Taxonomy" id="7764"/>
    <lineage>
        <taxon>Eukaryota</taxon>
        <taxon>Metazoa</taxon>
        <taxon>Chordata</taxon>
        <taxon>Craniata</taxon>
        <taxon>Vertebrata</taxon>
        <taxon>Cyclostomata</taxon>
        <taxon>Myxini</taxon>
        <taxon>Myxiniformes</taxon>
        <taxon>Myxinidae</taxon>
        <taxon>Eptatretinae</taxon>
        <taxon>Eptatretus</taxon>
    </lineage>
</organism>
<dbReference type="PANTHER" id="PTHR10554">
    <property type="entry name" value="SYNTROPHIN"/>
    <property type="match status" value="1"/>
</dbReference>
<evidence type="ECO:0000313" key="4">
    <source>
        <dbReference type="Ensembl" id="ENSEBUP00000010680.1"/>
    </source>
</evidence>
<reference evidence="4" key="1">
    <citation type="submission" date="2025-08" db="UniProtKB">
        <authorList>
            <consortium name="Ensembl"/>
        </authorList>
    </citation>
    <scope>IDENTIFICATION</scope>
</reference>
<sequence>MDLTGVLLLIDGKSEPHEVRLRLSKDVLTIQHQDVLCISEGQNNSKERTVTLHRQDVGGFGLSIKVPSLWSKTHRGVFAQILHVSIVFLLSQVQVLRNAGDEVTLTVIYLKKIPAFLKLPLIEETPSSPSSPVTAGPRWEKRWMDSHSLHLLLARISSYIPSTDQLRPNAFEVVAMDGVSSGVLQCCSMHECGEWLEAVSQSNNCGFDNINNNVNVHMGWVEERLPDPDLGQCYQPRFLALKGPNVYIFHSPPLILHDWSRGERTYDLCETFLKVHKDTELRDLRPYCFGILTGTGDTHYLSVELPSDTCVLERAYQKAQFAEVQRVVSKTYSCIWHGHGSLLSIDFNLGFTCLDASTKVTLIFKFCQLKGSSDDSKTKIKFLFQKSDARLIEAKELEFPNLVAVLHCIHTFISAKVALVDPIFVENQSATKTSAFGKS</sequence>
<name>A0A8C4Q6S0_EPTBU</name>
<dbReference type="Pfam" id="PF23012">
    <property type="entry name" value="Syntrophin_4th"/>
    <property type="match status" value="1"/>
</dbReference>
<dbReference type="InterPro" id="IPR055108">
    <property type="entry name" value="Syntrophin_4th"/>
</dbReference>
<dbReference type="GO" id="GO:0005737">
    <property type="term" value="C:cytoplasm"/>
    <property type="evidence" value="ECO:0007669"/>
    <property type="project" value="UniProtKB-SubCell"/>
</dbReference>
<reference evidence="4" key="2">
    <citation type="submission" date="2025-09" db="UniProtKB">
        <authorList>
            <consortium name="Ensembl"/>
        </authorList>
    </citation>
    <scope>IDENTIFICATION</scope>
</reference>
<evidence type="ECO:0000313" key="5">
    <source>
        <dbReference type="Proteomes" id="UP000694388"/>
    </source>
</evidence>
<accession>A0A8C4Q6S0</accession>
<dbReference type="Proteomes" id="UP000694388">
    <property type="component" value="Unplaced"/>
</dbReference>
<evidence type="ECO:0000259" key="3">
    <source>
        <dbReference type="Pfam" id="PF23012"/>
    </source>
</evidence>
<keyword evidence="5" id="KW-1185">Reference proteome</keyword>
<evidence type="ECO:0000256" key="1">
    <source>
        <dbReference type="ARBA" id="ARBA00004496"/>
    </source>
</evidence>
<dbReference type="Ensembl" id="ENSEBUT00000011231.1">
    <property type="protein sequence ID" value="ENSEBUP00000010680.1"/>
    <property type="gene ID" value="ENSEBUG00000006853.1"/>
</dbReference>